<name>A0AAN9FMF9_CLITE</name>
<organism evidence="1 2">
    <name type="scientific">Clitoria ternatea</name>
    <name type="common">Butterfly pea</name>
    <dbReference type="NCBI Taxonomy" id="43366"/>
    <lineage>
        <taxon>Eukaryota</taxon>
        <taxon>Viridiplantae</taxon>
        <taxon>Streptophyta</taxon>
        <taxon>Embryophyta</taxon>
        <taxon>Tracheophyta</taxon>
        <taxon>Spermatophyta</taxon>
        <taxon>Magnoliopsida</taxon>
        <taxon>eudicotyledons</taxon>
        <taxon>Gunneridae</taxon>
        <taxon>Pentapetalae</taxon>
        <taxon>rosids</taxon>
        <taxon>fabids</taxon>
        <taxon>Fabales</taxon>
        <taxon>Fabaceae</taxon>
        <taxon>Papilionoideae</taxon>
        <taxon>50 kb inversion clade</taxon>
        <taxon>NPAAA clade</taxon>
        <taxon>indigoferoid/millettioid clade</taxon>
        <taxon>Phaseoleae</taxon>
        <taxon>Clitoria</taxon>
    </lineage>
</organism>
<reference evidence="1 2" key="1">
    <citation type="submission" date="2024-01" db="EMBL/GenBank/DDBJ databases">
        <title>The genomes of 5 underutilized Papilionoideae crops provide insights into root nodulation and disease resistance.</title>
        <authorList>
            <person name="Yuan L."/>
        </authorList>
    </citation>
    <scope>NUCLEOTIDE SEQUENCE [LARGE SCALE GENOMIC DNA]</scope>
    <source>
        <strain evidence="1">LY-2023</strain>
        <tissue evidence="1">Leaf</tissue>
    </source>
</reference>
<evidence type="ECO:0000313" key="1">
    <source>
        <dbReference type="EMBL" id="KAK7279152.1"/>
    </source>
</evidence>
<accession>A0AAN9FMF9</accession>
<comment type="caution">
    <text evidence="1">The sequence shown here is derived from an EMBL/GenBank/DDBJ whole genome shotgun (WGS) entry which is preliminary data.</text>
</comment>
<dbReference type="Proteomes" id="UP001359559">
    <property type="component" value="Unassembled WGS sequence"/>
</dbReference>
<protein>
    <submittedName>
        <fullName evidence="1">Uncharacterized protein</fullName>
    </submittedName>
</protein>
<gene>
    <name evidence="1" type="ORF">RJT34_24198</name>
</gene>
<dbReference type="AlphaFoldDB" id="A0AAN9FMF9"/>
<proteinExistence type="predicted"/>
<evidence type="ECO:0000313" key="2">
    <source>
        <dbReference type="Proteomes" id="UP001359559"/>
    </source>
</evidence>
<dbReference type="EMBL" id="JAYKXN010000006">
    <property type="protein sequence ID" value="KAK7279152.1"/>
    <property type="molecule type" value="Genomic_DNA"/>
</dbReference>
<keyword evidence="2" id="KW-1185">Reference proteome</keyword>
<sequence length="106" mass="11885">MTSLYLVPIGTIPDPTRSARHKSLVVPSHNIVPCRLQLIPVFLSCFLSFDSNTNLLLLFKVFTFLISSAPHFHVFSIFDPKSTLVLHPPSFLCLILLQFARGSAKF</sequence>